<dbReference type="Proteomes" id="UP001472677">
    <property type="component" value="Unassembled WGS sequence"/>
</dbReference>
<name>A0ABR2ALS7_9ROSI</name>
<accession>A0ABR2ALS7</accession>
<gene>
    <name evidence="1" type="ORF">V6N12_072484</name>
</gene>
<sequence>MVTVEHEEARGSKNNDNDDPGHKMAKEKVRNKNKRPKELTHTHDDRANDGSRVPNRTLQCRTSILSKRSITRESESLGLVRKVLRITEMRVTKVTIGRRGFTRARSEKRVK</sequence>
<proteinExistence type="predicted"/>
<organism evidence="1 2">
    <name type="scientific">Hibiscus sabdariffa</name>
    <name type="common">roselle</name>
    <dbReference type="NCBI Taxonomy" id="183260"/>
    <lineage>
        <taxon>Eukaryota</taxon>
        <taxon>Viridiplantae</taxon>
        <taxon>Streptophyta</taxon>
        <taxon>Embryophyta</taxon>
        <taxon>Tracheophyta</taxon>
        <taxon>Spermatophyta</taxon>
        <taxon>Magnoliopsida</taxon>
        <taxon>eudicotyledons</taxon>
        <taxon>Gunneridae</taxon>
        <taxon>Pentapetalae</taxon>
        <taxon>rosids</taxon>
        <taxon>malvids</taxon>
        <taxon>Malvales</taxon>
        <taxon>Malvaceae</taxon>
        <taxon>Malvoideae</taxon>
        <taxon>Hibiscus</taxon>
    </lineage>
</organism>
<evidence type="ECO:0000313" key="2">
    <source>
        <dbReference type="Proteomes" id="UP001472677"/>
    </source>
</evidence>
<comment type="caution">
    <text evidence="1">The sequence shown here is derived from an EMBL/GenBank/DDBJ whole genome shotgun (WGS) entry which is preliminary data.</text>
</comment>
<keyword evidence="2" id="KW-1185">Reference proteome</keyword>
<evidence type="ECO:0000313" key="1">
    <source>
        <dbReference type="EMBL" id="KAK8494610.1"/>
    </source>
</evidence>
<reference evidence="1 2" key="1">
    <citation type="journal article" date="2024" name="G3 (Bethesda)">
        <title>Genome assembly of Hibiscus sabdariffa L. provides insights into metabolisms of medicinal natural products.</title>
        <authorList>
            <person name="Kim T."/>
        </authorList>
    </citation>
    <scope>NUCLEOTIDE SEQUENCE [LARGE SCALE GENOMIC DNA]</scope>
    <source>
        <strain evidence="1">TK-2024</strain>
        <tissue evidence="1">Old leaves</tissue>
    </source>
</reference>
<protein>
    <submittedName>
        <fullName evidence="1">Uncharacterized protein</fullName>
    </submittedName>
</protein>
<dbReference type="EMBL" id="JBBPBM010000514">
    <property type="protein sequence ID" value="KAK8494610.1"/>
    <property type="molecule type" value="Genomic_DNA"/>
</dbReference>